<dbReference type="PANTHER" id="PTHR43861:SF1">
    <property type="entry name" value="TRANS-ACONITATE 2-METHYLTRANSFERASE"/>
    <property type="match status" value="1"/>
</dbReference>
<proteinExistence type="predicted"/>
<sequence length="209" mass="23292">MNVQTAYNSWSDTYDTVPNKTRDLEAVAIRQLLADIPLGNVIELGCGTGKNTEWLAAKATQVTAVDFSAEMLARAQAKLAGGSVRFRQADITQPWSWTRQPADVVACSLMLEHIEDLGFVFGQGHAALKPNGFFYLGELHPFKQYLGSKARFETGTGVVELPCFTHHVSDYLAAARQHGFRCVELREWFDDDDKTTVPRILGLLFQKQL</sequence>
<dbReference type="RefSeq" id="WP_196293525.1">
    <property type="nucleotide sequence ID" value="NZ_JADQDM010000006.1"/>
</dbReference>
<keyword evidence="3" id="KW-1185">Reference proteome</keyword>
<evidence type="ECO:0000313" key="3">
    <source>
        <dbReference type="Proteomes" id="UP000618931"/>
    </source>
</evidence>
<keyword evidence="2" id="KW-0808">Transferase</keyword>
<protein>
    <submittedName>
        <fullName evidence="2">Methyltransferase domain-containing protein</fullName>
    </submittedName>
</protein>
<dbReference type="SUPFAM" id="SSF53335">
    <property type="entry name" value="S-adenosyl-L-methionine-dependent methyltransferases"/>
    <property type="match status" value="1"/>
</dbReference>
<dbReference type="InterPro" id="IPR029063">
    <property type="entry name" value="SAM-dependent_MTases_sf"/>
</dbReference>
<dbReference type="GO" id="GO:0008168">
    <property type="term" value="F:methyltransferase activity"/>
    <property type="evidence" value="ECO:0007669"/>
    <property type="project" value="UniProtKB-KW"/>
</dbReference>
<accession>A0ABS0I531</accession>
<dbReference type="Proteomes" id="UP000618931">
    <property type="component" value="Unassembled WGS sequence"/>
</dbReference>
<evidence type="ECO:0000313" key="2">
    <source>
        <dbReference type="EMBL" id="MBF9222071.1"/>
    </source>
</evidence>
<organism evidence="2 3">
    <name type="scientific">Hymenobacter ruricola</name>
    <dbReference type="NCBI Taxonomy" id="2791023"/>
    <lineage>
        <taxon>Bacteria</taxon>
        <taxon>Pseudomonadati</taxon>
        <taxon>Bacteroidota</taxon>
        <taxon>Cytophagia</taxon>
        <taxon>Cytophagales</taxon>
        <taxon>Hymenobacteraceae</taxon>
        <taxon>Hymenobacter</taxon>
    </lineage>
</organism>
<feature type="domain" description="Methyltransferase type 11" evidence="1">
    <location>
        <begin position="43"/>
        <end position="136"/>
    </location>
</feature>
<keyword evidence="2" id="KW-0489">Methyltransferase</keyword>
<name>A0ABS0I531_9BACT</name>
<evidence type="ECO:0000259" key="1">
    <source>
        <dbReference type="Pfam" id="PF08241"/>
    </source>
</evidence>
<reference evidence="2 3" key="1">
    <citation type="submission" date="2020-11" db="EMBL/GenBank/DDBJ databases">
        <authorList>
            <person name="Kim M.K."/>
        </authorList>
    </citation>
    <scope>NUCLEOTIDE SEQUENCE [LARGE SCALE GENOMIC DNA]</scope>
    <source>
        <strain evidence="2 3">BT662</strain>
    </source>
</reference>
<dbReference type="Gene3D" id="3.40.50.150">
    <property type="entry name" value="Vaccinia Virus protein VP39"/>
    <property type="match status" value="1"/>
</dbReference>
<dbReference type="InterPro" id="IPR013216">
    <property type="entry name" value="Methyltransf_11"/>
</dbReference>
<comment type="caution">
    <text evidence="2">The sequence shown here is derived from an EMBL/GenBank/DDBJ whole genome shotgun (WGS) entry which is preliminary data.</text>
</comment>
<dbReference type="PANTHER" id="PTHR43861">
    <property type="entry name" value="TRANS-ACONITATE 2-METHYLTRANSFERASE-RELATED"/>
    <property type="match status" value="1"/>
</dbReference>
<dbReference type="EMBL" id="JADQDM010000006">
    <property type="protein sequence ID" value="MBF9222071.1"/>
    <property type="molecule type" value="Genomic_DNA"/>
</dbReference>
<dbReference type="GO" id="GO:0032259">
    <property type="term" value="P:methylation"/>
    <property type="evidence" value="ECO:0007669"/>
    <property type="project" value="UniProtKB-KW"/>
</dbReference>
<gene>
    <name evidence="2" type="ORF">I2H31_13265</name>
</gene>
<dbReference type="Pfam" id="PF08241">
    <property type="entry name" value="Methyltransf_11"/>
    <property type="match status" value="1"/>
</dbReference>
<dbReference type="CDD" id="cd02440">
    <property type="entry name" value="AdoMet_MTases"/>
    <property type="match status" value="1"/>
</dbReference>